<protein>
    <recommendedName>
        <fullName evidence="7">Sugar phosphate transporter domain-containing protein</fullName>
    </recommendedName>
</protein>
<dbReference type="GO" id="GO:0016020">
    <property type="term" value="C:membrane"/>
    <property type="evidence" value="ECO:0007669"/>
    <property type="project" value="UniProtKB-SubCell"/>
</dbReference>
<reference evidence="8 9" key="1">
    <citation type="submission" date="2014-04" db="EMBL/GenBank/DDBJ databases">
        <authorList>
            <consortium name="DOE Joint Genome Institute"/>
            <person name="Kuo A."/>
            <person name="Tarkka M."/>
            <person name="Buscot F."/>
            <person name="Kohler A."/>
            <person name="Nagy L.G."/>
            <person name="Floudas D."/>
            <person name="Copeland A."/>
            <person name="Barry K.W."/>
            <person name="Cichocki N."/>
            <person name="Veneault-Fourrey C."/>
            <person name="LaButti K."/>
            <person name="Lindquist E.A."/>
            <person name="Lipzen A."/>
            <person name="Lundell T."/>
            <person name="Morin E."/>
            <person name="Murat C."/>
            <person name="Sun H."/>
            <person name="Tunlid A."/>
            <person name="Henrissat B."/>
            <person name="Grigoriev I.V."/>
            <person name="Hibbett D.S."/>
            <person name="Martin F."/>
            <person name="Nordberg H.P."/>
            <person name="Cantor M.N."/>
            <person name="Hua S.X."/>
        </authorList>
    </citation>
    <scope>NUCLEOTIDE SEQUENCE [LARGE SCALE GENOMIC DNA]</scope>
    <source>
        <strain evidence="8 9">F 1598</strain>
    </source>
</reference>
<evidence type="ECO:0000256" key="4">
    <source>
        <dbReference type="ARBA" id="ARBA00023136"/>
    </source>
</evidence>
<dbReference type="InterPro" id="IPR050186">
    <property type="entry name" value="TPT_transporter"/>
</dbReference>
<organism evidence="8 9">
    <name type="scientific">Piloderma croceum (strain F 1598)</name>
    <dbReference type="NCBI Taxonomy" id="765440"/>
    <lineage>
        <taxon>Eukaryota</taxon>
        <taxon>Fungi</taxon>
        <taxon>Dikarya</taxon>
        <taxon>Basidiomycota</taxon>
        <taxon>Agaricomycotina</taxon>
        <taxon>Agaricomycetes</taxon>
        <taxon>Agaricomycetidae</taxon>
        <taxon>Atheliales</taxon>
        <taxon>Atheliaceae</taxon>
        <taxon>Piloderma</taxon>
    </lineage>
</organism>
<dbReference type="InterPro" id="IPR037185">
    <property type="entry name" value="EmrE-like"/>
</dbReference>
<dbReference type="AlphaFoldDB" id="A0A0C3FWD0"/>
<reference evidence="9" key="2">
    <citation type="submission" date="2015-01" db="EMBL/GenBank/DDBJ databases">
        <title>Evolutionary Origins and Diversification of the Mycorrhizal Mutualists.</title>
        <authorList>
            <consortium name="DOE Joint Genome Institute"/>
            <consortium name="Mycorrhizal Genomics Consortium"/>
            <person name="Kohler A."/>
            <person name="Kuo A."/>
            <person name="Nagy L.G."/>
            <person name="Floudas D."/>
            <person name="Copeland A."/>
            <person name="Barry K.W."/>
            <person name="Cichocki N."/>
            <person name="Veneault-Fourrey C."/>
            <person name="LaButti K."/>
            <person name="Lindquist E.A."/>
            <person name="Lipzen A."/>
            <person name="Lundell T."/>
            <person name="Morin E."/>
            <person name="Murat C."/>
            <person name="Riley R."/>
            <person name="Ohm R."/>
            <person name="Sun H."/>
            <person name="Tunlid A."/>
            <person name="Henrissat B."/>
            <person name="Grigoriev I.V."/>
            <person name="Hibbett D.S."/>
            <person name="Martin F."/>
        </authorList>
    </citation>
    <scope>NUCLEOTIDE SEQUENCE [LARGE SCALE GENOMIC DNA]</scope>
    <source>
        <strain evidence="9">F 1598</strain>
    </source>
</reference>
<feature type="compositionally biased region" description="Basic and acidic residues" evidence="5">
    <location>
        <begin position="321"/>
        <end position="345"/>
    </location>
</feature>
<name>A0A0C3FWD0_PILCF</name>
<sequence length="369" mass="39516">MQVAAVVGFYMVAALVMVFVNKAVLNSTPNLTILFMFIQSMTTVLLLHLTSLFSHHIQLPTLDVVTAKKLAPLIIVDAAGFTFNALCLRDVEAAFYQIARGMVLPLTIGLVSMTSRKAPALPVVGCASIVTVGFLIGVSRSGNIPERSVPGPLALFYGFISSLAIATHAVLIKSSLPHVDGSSTKLCYWQNIGAGALLAVATILKGEAADFMTMARSGTWDWTTFAWGNLVTGVFGFLISVAGILSVKVTSPVTHMFSSAARSVLQVILGVNIFGDTITPQRATSVFTILVGTLLYTWIKSREVPPPSDSKELSLPMTNPHKMESTSKLLEHNGDPSNERSKSDNGEIFATGALDFDEEANIQTRKPLS</sequence>
<keyword evidence="4 6" id="KW-0472">Membrane</keyword>
<dbReference type="FunCoup" id="A0A0C3FWD0">
    <property type="interactions" value="97"/>
</dbReference>
<dbReference type="EMBL" id="KN832989">
    <property type="protein sequence ID" value="KIM83884.1"/>
    <property type="molecule type" value="Genomic_DNA"/>
</dbReference>
<feature type="region of interest" description="Disordered" evidence="5">
    <location>
        <begin position="304"/>
        <end position="349"/>
    </location>
</feature>
<evidence type="ECO:0000256" key="2">
    <source>
        <dbReference type="ARBA" id="ARBA00022692"/>
    </source>
</evidence>
<keyword evidence="9" id="KW-1185">Reference proteome</keyword>
<dbReference type="Pfam" id="PF03151">
    <property type="entry name" value="TPT"/>
    <property type="match status" value="1"/>
</dbReference>
<evidence type="ECO:0000259" key="7">
    <source>
        <dbReference type="Pfam" id="PF03151"/>
    </source>
</evidence>
<feature type="transmembrane region" description="Helical" evidence="6">
    <location>
        <begin position="7"/>
        <end position="25"/>
    </location>
</feature>
<dbReference type="SUPFAM" id="SSF103481">
    <property type="entry name" value="Multidrug resistance efflux transporter EmrE"/>
    <property type="match status" value="1"/>
</dbReference>
<gene>
    <name evidence="8" type="ORF">PILCRDRAFT_68641</name>
</gene>
<evidence type="ECO:0000256" key="5">
    <source>
        <dbReference type="SAM" id="MobiDB-lite"/>
    </source>
</evidence>
<accession>A0A0C3FWD0</accession>
<dbReference type="HOGENOM" id="CLU_044894_0_1_1"/>
<keyword evidence="2 6" id="KW-0812">Transmembrane</keyword>
<feature type="transmembrane region" description="Helical" evidence="6">
    <location>
        <begin position="120"/>
        <end position="142"/>
    </location>
</feature>
<evidence type="ECO:0000256" key="3">
    <source>
        <dbReference type="ARBA" id="ARBA00022989"/>
    </source>
</evidence>
<comment type="subcellular location">
    <subcellularLocation>
        <location evidence="1">Membrane</location>
        <topology evidence="1">Multi-pass membrane protein</topology>
    </subcellularLocation>
</comment>
<feature type="transmembrane region" description="Helical" evidence="6">
    <location>
        <begin position="224"/>
        <end position="247"/>
    </location>
</feature>
<dbReference type="InParanoid" id="A0A0C3FWD0"/>
<dbReference type="STRING" id="765440.A0A0C3FWD0"/>
<evidence type="ECO:0000313" key="9">
    <source>
        <dbReference type="Proteomes" id="UP000054166"/>
    </source>
</evidence>
<dbReference type="InterPro" id="IPR004853">
    <property type="entry name" value="Sugar_P_trans_dom"/>
</dbReference>
<feature type="transmembrane region" description="Helical" evidence="6">
    <location>
        <begin position="31"/>
        <end position="49"/>
    </location>
</feature>
<feature type="transmembrane region" description="Helical" evidence="6">
    <location>
        <begin position="186"/>
        <end position="204"/>
    </location>
</feature>
<evidence type="ECO:0000256" key="1">
    <source>
        <dbReference type="ARBA" id="ARBA00004141"/>
    </source>
</evidence>
<keyword evidence="3 6" id="KW-1133">Transmembrane helix</keyword>
<dbReference type="Proteomes" id="UP000054166">
    <property type="component" value="Unassembled WGS sequence"/>
</dbReference>
<proteinExistence type="predicted"/>
<dbReference type="OrthoDB" id="5547497at2759"/>
<dbReference type="PANTHER" id="PTHR11132">
    <property type="entry name" value="SOLUTE CARRIER FAMILY 35"/>
    <property type="match status" value="1"/>
</dbReference>
<feature type="domain" description="Sugar phosphate transporter" evidence="7">
    <location>
        <begin position="2"/>
        <end position="296"/>
    </location>
</feature>
<feature type="transmembrane region" description="Helical" evidence="6">
    <location>
        <begin position="154"/>
        <end position="174"/>
    </location>
</feature>
<evidence type="ECO:0000313" key="8">
    <source>
        <dbReference type="EMBL" id="KIM83884.1"/>
    </source>
</evidence>
<evidence type="ECO:0000256" key="6">
    <source>
        <dbReference type="SAM" id="Phobius"/>
    </source>
</evidence>